<dbReference type="Pfam" id="PF00005">
    <property type="entry name" value="ABC_tran"/>
    <property type="match status" value="1"/>
</dbReference>
<dbReference type="GO" id="GO:0016887">
    <property type="term" value="F:ATP hydrolysis activity"/>
    <property type="evidence" value="ECO:0007669"/>
    <property type="project" value="InterPro"/>
</dbReference>
<evidence type="ECO:0000256" key="5">
    <source>
        <dbReference type="ARBA" id="ARBA00022741"/>
    </source>
</evidence>
<dbReference type="Gene3D" id="1.20.1580.10">
    <property type="entry name" value="ABC transporter ATPase like domain"/>
    <property type="match status" value="2"/>
</dbReference>
<dbReference type="Proteomes" id="UP000002168">
    <property type="component" value="Chromosome"/>
</dbReference>
<dbReference type="GO" id="GO:0004518">
    <property type="term" value="F:nuclease activity"/>
    <property type="evidence" value="ECO:0007669"/>
    <property type="project" value="UniProtKB-KW"/>
</dbReference>
<dbReference type="GO" id="GO:0005737">
    <property type="term" value="C:cytoplasm"/>
    <property type="evidence" value="ECO:0007669"/>
    <property type="project" value="UniProtKB-SubCell"/>
</dbReference>
<dbReference type="STRING" id="392500.Swoo_2026"/>
<protein>
    <recommendedName>
        <fullName evidence="15">UvrABC system protein A</fullName>
    </recommendedName>
    <alternativeName>
        <fullName evidence="16">Excinuclease ABC subunit A</fullName>
    </alternativeName>
</protein>
<dbReference type="Gene3D" id="3.40.50.300">
    <property type="entry name" value="P-loop containing nucleotide triphosphate hydrolases"/>
    <property type="match status" value="2"/>
</dbReference>
<keyword evidence="13" id="KW-0234">DNA repair</keyword>
<keyword evidence="8" id="KW-0863">Zinc-finger</keyword>
<feature type="domain" description="UvrA DNA-binding" evidence="18">
    <location>
        <begin position="173"/>
        <end position="275"/>
    </location>
</feature>
<keyword evidence="10" id="KW-0067">ATP-binding</keyword>
<keyword evidence="12" id="KW-0238">DNA-binding</keyword>
<evidence type="ECO:0000259" key="17">
    <source>
        <dbReference type="Pfam" id="PF00005"/>
    </source>
</evidence>
<dbReference type="InterPro" id="IPR041552">
    <property type="entry name" value="UvrA_DNA-bd"/>
</dbReference>
<evidence type="ECO:0000256" key="15">
    <source>
        <dbReference type="ARBA" id="ARBA00039316"/>
    </source>
</evidence>
<dbReference type="GO" id="GO:0005524">
    <property type="term" value="F:ATP binding"/>
    <property type="evidence" value="ECO:0007669"/>
    <property type="project" value="UniProtKB-KW"/>
</dbReference>
<keyword evidence="2" id="KW-0963">Cytoplasm</keyword>
<feature type="domain" description="ABC transporter" evidence="17">
    <location>
        <begin position="502"/>
        <end position="733"/>
    </location>
</feature>
<dbReference type="RefSeq" id="WP_012324656.1">
    <property type="nucleotide sequence ID" value="NC_010506.1"/>
</dbReference>
<keyword evidence="4" id="KW-0677">Repeat</keyword>
<comment type="subcellular location">
    <subcellularLocation>
        <location evidence="1">Cytoplasm</location>
    </subcellularLocation>
</comment>
<organism evidence="19 20">
    <name type="scientific">Shewanella woodyi (strain ATCC 51908 / MS32)</name>
    <dbReference type="NCBI Taxonomy" id="392500"/>
    <lineage>
        <taxon>Bacteria</taxon>
        <taxon>Pseudomonadati</taxon>
        <taxon>Pseudomonadota</taxon>
        <taxon>Gammaproteobacteria</taxon>
        <taxon>Alteromonadales</taxon>
        <taxon>Shewanellaceae</taxon>
        <taxon>Shewanella</taxon>
    </lineage>
</organism>
<proteinExistence type="inferred from homology"/>
<dbReference type="PANTHER" id="PTHR43152:SF3">
    <property type="entry name" value="UVRABC SYSTEM PROTEIN A"/>
    <property type="match status" value="1"/>
</dbReference>
<dbReference type="GO" id="GO:0003677">
    <property type="term" value="F:DNA binding"/>
    <property type="evidence" value="ECO:0007669"/>
    <property type="project" value="UniProtKB-KW"/>
</dbReference>
<dbReference type="InterPro" id="IPR027417">
    <property type="entry name" value="P-loop_NTPase"/>
</dbReference>
<evidence type="ECO:0000256" key="11">
    <source>
        <dbReference type="ARBA" id="ARBA00022881"/>
    </source>
</evidence>
<dbReference type="InterPro" id="IPR003439">
    <property type="entry name" value="ABC_transporter-like_ATP-bd"/>
</dbReference>
<keyword evidence="7" id="KW-0228">DNA excision</keyword>
<evidence type="ECO:0000256" key="6">
    <source>
        <dbReference type="ARBA" id="ARBA00022763"/>
    </source>
</evidence>
<dbReference type="KEGG" id="swd:Swoo_2026"/>
<evidence type="ECO:0000259" key="18">
    <source>
        <dbReference type="Pfam" id="PF17755"/>
    </source>
</evidence>
<evidence type="ECO:0000256" key="4">
    <source>
        <dbReference type="ARBA" id="ARBA00022737"/>
    </source>
</evidence>
<keyword evidence="3" id="KW-0479">Metal-binding</keyword>
<comment type="similarity">
    <text evidence="14">Belongs to the ABC transporter superfamily. UvrA family.</text>
</comment>
<dbReference type="eggNOG" id="COG0178">
    <property type="taxonomic scope" value="Bacteria"/>
</dbReference>
<evidence type="ECO:0000256" key="3">
    <source>
        <dbReference type="ARBA" id="ARBA00022723"/>
    </source>
</evidence>
<reference evidence="19 20" key="1">
    <citation type="submission" date="2008-02" db="EMBL/GenBank/DDBJ databases">
        <title>Complete sequence of Shewanella woodyi ATCC 51908.</title>
        <authorList>
            <consortium name="US DOE Joint Genome Institute"/>
            <person name="Copeland A."/>
            <person name="Lucas S."/>
            <person name="Lapidus A."/>
            <person name="Glavina del Rio T."/>
            <person name="Dalin E."/>
            <person name="Tice H."/>
            <person name="Bruce D."/>
            <person name="Goodwin L."/>
            <person name="Pitluck S."/>
            <person name="Sims D."/>
            <person name="Brettin T."/>
            <person name="Detter J.C."/>
            <person name="Han C."/>
            <person name="Kuske C.R."/>
            <person name="Schmutz J."/>
            <person name="Larimer F."/>
            <person name="Land M."/>
            <person name="Hauser L."/>
            <person name="Kyrpides N."/>
            <person name="Lykidis A."/>
            <person name="Zhao J.-S."/>
            <person name="Richardson P."/>
        </authorList>
    </citation>
    <scope>NUCLEOTIDE SEQUENCE [LARGE SCALE GENOMIC DNA]</scope>
    <source>
        <strain evidence="20">ATCC 51908 / MS32</strain>
    </source>
</reference>
<name>B1KRA3_SHEWM</name>
<keyword evidence="9" id="KW-0862">Zinc</keyword>
<evidence type="ECO:0000256" key="12">
    <source>
        <dbReference type="ARBA" id="ARBA00023125"/>
    </source>
</evidence>
<dbReference type="Gene3D" id="1.10.8.280">
    <property type="entry name" value="ABC transporter ATPase domain-like"/>
    <property type="match status" value="1"/>
</dbReference>
<dbReference type="GO" id="GO:0008270">
    <property type="term" value="F:zinc ion binding"/>
    <property type="evidence" value="ECO:0007669"/>
    <property type="project" value="UniProtKB-KW"/>
</dbReference>
<keyword evidence="6" id="KW-0227">DNA damage</keyword>
<evidence type="ECO:0000256" key="1">
    <source>
        <dbReference type="ARBA" id="ARBA00004496"/>
    </source>
</evidence>
<evidence type="ECO:0000256" key="10">
    <source>
        <dbReference type="ARBA" id="ARBA00022840"/>
    </source>
</evidence>
<keyword evidence="20" id="KW-1185">Reference proteome</keyword>
<evidence type="ECO:0000256" key="8">
    <source>
        <dbReference type="ARBA" id="ARBA00022771"/>
    </source>
</evidence>
<dbReference type="GO" id="GO:0006281">
    <property type="term" value="P:DNA repair"/>
    <property type="evidence" value="ECO:0007669"/>
    <property type="project" value="UniProtKB-KW"/>
</dbReference>
<evidence type="ECO:0000256" key="16">
    <source>
        <dbReference type="ARBA" id="ARBA00042156"/>
    </source>
</evidence>
<sequence length="818" mass="89744">MMSTAITMQGVNTHNLKDIDISIPKNKMVVVTGVSGSGKSSLIIDTLFEYSKSLYIGALSSKSFDMGEGSYQVERVSGTQPPVALKQSVKRLANPRSTIGTVTGIDGLIRLLFAHAGKPSCPACFQELNSELFCDDCGLYGETLSAKQFSPNRKEGKCLQCNGLGKLASFSVDLIIPDKTKSLNWIWDNAEPNTFSLPNLRKAFEAMCADEGIDIDCPYSSLSDEAKQRALYGTDKGYTIKVGKVTNDIVFTGIIGYQEYSYKKTTSVTRQKAFERYIGEQHCPGCDGARLRPESLAVKVVGKNFNDCQCMAIGDMTYWLSSMIQDGTLPVGVHELANAIINQGHNIVNVGLGYLCLNRESASLSGGELQRILLAQHVASDLSGVMYVLDEPTIGLHEEDTLKLLDSMRQLRDLGNSLVVIEHDETIIRAADWIIEIGPGAGSKGGEVIFQGSYEELIDCQASATAKFFRSRDKLSSHIPPMKEWFTINDLHRNNLKIDTVSFPVNALTCVTGVSGSGKSSLVSSIYDEAQRLIGARAKRKELQSNLQGVEVFNDIIYVEQKPIGRSSRSTIATYLGISDDIRDMFAESNDAIAAGYERKHFSSNVAGGRCEACKGQGYIELDMSIFKNEEVLCEECDGKKFQPQILDIKVHNKNIYDVLNMTVDELVLHFSVDAYPSIHRALSCLAEFGLGYLVLGSATTTLSGGEAQRLNLATKLLKTKLQSSLFIFDEPTRGLHFSDIRYLLALFDRLLSDGHTVLLIEHNLDVICQSHWIVDVGPEGGDKGGEIVFEGGIDTMLCSSDSLTAIHVKRHVADYYQ</sequence>
<keyword evidence="5" id="KW-0547">Nucleotide-binding</keyword>
<dbReference type="PANTHER" id="PTHR43152">
    <property type="entry name" value="UVRABC SYSTEM PROTEIN A"/>
    <property type="match status" value="1"/>
</dbReference>
<evidence type="ECO:0000256" key="13">
    <source>
        <dbReference type="ARBA" id="ARBA00023204"/>
    </source>
</evidence>
<evidence type="ECO:0000313" key="19">
    <source>
        <dbReference type="EMBL" id="ACA86310.1"/>
    </source>
</evidence>
<dbReference type="EMBL" id="CP000961">
    <property type="protein sequence ID" value="ACA86310.1"/>
    <property type="molecule type" value="Genomic_DNA"/>
</dbReference>
<gene>
    <name evidence="19" type="ordered locus">Swoo_2026</name>
</gene>
<evidence type="ECO:0000256" key="2">
    <source>
        <dbReference type="ARBA" id="ARBA00022490"/>
    </source>
</evidence>
<evidence type="ECO:0000313" key="20">
    <source>
        <dbReference type="Proteomes" id="UP000002168"/>
    </source>
</evidence>
<evidence type="ECO:0000256" key="14">
    <source>
        <dbReference type="ARBA" id="ARBA00038000"/>
    </source>
</evidence>
<accession>B1KRA3</accession>
<dbReference type="HOGENOM" id="CLU_001370_0_2_6"/>
<evidence type="ECO:0000256" key="9">
    <source>
        <dbReference type="ARBA" id="ARBA00022833"/>
    </source>
</evidence>
<dbReference type="AlphaFoldDB" id="B1KRA3"/>
<dbReference type="Pfam" id="PF17755">
    <property type="entry name" value="UvrA_DNA-bind"/>
    <property type="match status" value="1"/>
</dbReference>
<keyword evidence="11" id="KW-0267">Excision nuclease</keyword>
<evidence type="ECO:0000256" key="7">
    <source>
        <dbReference type="ARBA" id="ARBA00022769"/>
    </source>
</evidence>
<dbReference type="SUPFAM" id="SSF52540">
    <property type="entry name" value="P-loop containing nucleoside triphosphate hydrolases"/>
    <property type="match status" value="2"/>
</dbReference>